<dbReference type="Proteomes" id="UP001187415">
    <property type="component" value="Unassembled WGS sequence"/>
</dbReference>
<dbReference type="SMART" id="SM00199">
    <property type="entry name" value="SCY"/>
    <property type="match status" value="1"/>
</dbReference>
<keyword evidence="4" id="KW-1185">Reference proteome</keyword>
<dbReference type="InterPro" id="IPR036048">
    <property type="entry name" value="Interleukin_8-like_sf"/>
</dbReference>
<evidence type="ECO:0000313" key="3">
    <source>
        <dbReference type="EMBL" id="KAK2841704.1"/>
    </source>
</evidence>
<name>A0AA88SQH0_CHASR</name>
<dbReference type="GO" id="GO:0005615">
    <property type="term" value="C:extracellular space"/>
    <property type="evidence" value="ECO:0007669"/>
    <property type="project" value="UniProtKB-KW"/>
</dbReference>
<dbReference type="SUPFAM" id="SSF54117">
    <property type="entry name" value="Interleukin 8-like chemokines"/>
    <property type="match status" value="1"/>
</dbReference>
<evidence type="ECO:0000313" key="4">
    <source>
        <dbReference type="Proteomes" id="UP001187415"/>
    </source>
</evidence>
<organism evidence="3 4">
    <name type="scientific">Channa striata</name>
    <name type="common">Snakehead murrel</name>
    <name type="synonym">Ophicephalus striatus</name>
    <dbReference type="NCBI Taxonomy" id="64152"/>
    <lineage>
        <taxon>Eukaryota</taxon>
        <taxon>Metazoa</taxon>
        <taxon>Chordata</taxon>
        <taxon>Craniata</taxon>
        <taxon>Vertebrata</taxon>
        <taxon>Euteleostomi</taxon>
        <taxon>Actinopterygii</taxon>
        <taxon>Neopterygii</taxon>
        <taxon>Teleostei</taxon>
        <taxon>Neoteleostei</taxon>
        <taxon>Acanthomorphata</taxon>
        <taxon>Anabantaria</taxon>
        <taxon>Anabantiformes</taxon>
        <taxon>Channoidei</taxon>
        <taxon>Channidae</taxon>
        <taxon>Channa</taxon>
    </lineage>
</organism>
<dbReference type="Pfam" id="PF00048">
    <property type="entry name" value="IL8"/>
    <property type="match status" value="1"/>
</dbReference>
<sequence length="66" mass="7643">MEPGNCCFEFSDVRVPPKFISNITKTHSSCQHKAFVLSTIRGRQICYRQTFQWALDVYNNTEGRGQ</sequence>
<dbReference type="EMBL" id="JAUPFM010000009">
    <property type="protein sequence ID" value="KAK2841704.1"/>
    <property type="molecule type" value="Genomic_DNA"/>
</dbReference>
<reference evidence="3" key="1">
    <citation type="submission" date="2023-07" db="EMBL/GenBank/DDBJ databases">
        <title>Chromosome-level Genome Assembly of Striped Snakehead (Channa striata).</title>
        <authorList>
            <person name="Liu H."/>
        </authorList>
    </citation>
    <scope>NUCLEOTIDE SEQUENCE</scope>
    <source>
        <strain evidence="3">Gz</strain>
        <tissue evidence="3">Muscle</tissue>
    </source>
</reference>
<dbReference type="GO" id="GO:0006955">
    <property type="term" value="P:immune response"/>
    <property type="evidence" value="ECO:0007669"/>
    <property type="project" value="InterPro"/>
</dbReference>
<protein>
    <recommendedName>
        <fullName evidence="2">Chemokine interleukin-8-like domain-containing protein</fullName>
    </recommendedName>
</protein>
<dbReference type="GO" id="GO:0008009">
    <property type="term" value="F:chemokine activity"/>
    <property type="evidence" value="ECO:0007669"/>
    <property type="project" value="InterPro"/>
</dbReference>
<dbReference type="AlphaFoldDB" id="A0AA88SQH0"/>
<accession>A0AA88SQH0</accession>
<proteinExistence type="predicted"/>
<comment type="caution">
    <text evidence="3">The sequence shown here is derived from an EMBL/GenBank/DDBJ whole genome shotgun (WGS) entry which is preliminary data.</text>
</comment>
<keyword evidence="1" id="KW-0202">Cytokine</keyword>
<evidence type="ECO:0000259" key="2">
    <source>
        <dbReference type="SMART" id="SM00199"/>
    </source>
</evidence>
<evidence type="ECO:0000256" key="1">
    <source>
        <dbReference type="ARBA" id="ARBA00022514"/>
    </source>
</evidence>
<dbReference type="Gene3D" id="2.40.50.40">
    <property type="match status" value="1"/>
</dbReference>
<gene>
    <name evidence="3" type="ORF">Q5P01_011904</name>
</gene>
<feature type="domain" description="Chemokine interleukin-8-like" evidence="2">
    <location>
        <begin position="3"/>
        <end position="61"/>
    </location>
</feature>
<dbReference type="InterPro" id="IPR001811">
    <property type="entry name" value="Chemokine_IL8-like_dom"/>
</dbReference>